<dbReference type="PANTHER" id="PTHR32432">
    <property type="entry name" value="CELL DIVISION PROTEIN FTSA-RELATED"/>
    <property type="match status" value="1"/>
</dbReference>
<comment type="caution">
    <text evidence="1">The sequence shown here is derived from an EMBL/GenBank/DDBJ whole genome shotgun (WGS) entry which is preliminary data.</text>
</comment>
<dbReference type="SUPFAM" id="SSF53067">
    <property type="entry name" value="Actin-like ATPase domain"/>
    <property type="match status" value="1"/>
</dbReference>
<reference evidence="2" key="1">
    <citation type="journal article" date="2019" name="Int. J. Syst. Evol. Microbiol.">
        <title>The Global Catalogue of Microorganisms (GCM) 10K type strain sequencing project: providing services to taxonomists for standard genome sequencing and annotation.</title>
        <authorList>
            <consortium name="The Broad Institute Genomics Platform"/>
            <consortium name="The Broad Institute Genome Sequencing Center for Infectious Disease"/>
            <person name="Wu L."/>
            <person name="Ma J."/>
        </authorList>
    </citation>
    <scope>NUCLEOTIDE SEQUENCE [LARGE SCALE GENOMIC DNA]</scope>
    <source>
        <strain evidence="2">KACC 12507</strain>
    </source>
</reference>
<dbReference type="InterPro" id="IPR043129">
    <property type="entry name" value="ATPase_NBD"/>
</dbReference>
<dbReference type="Proteomes" id="UP001595897">
    <property type="component" value="Unassembled WGS sequence"/>
</dbReference>
<name>A0ABV9LY42_9ALTE</name>
<gene>
    <name evidence="1" type="ORF">ACFO4O_12975</name>
</gene>
<dbReference type="RefSeq" id="WP_382409195.1">
    <property type="nucleotide sequence ID" value="NZ_JBHSGU010000005.1"/>
</dbReference>
<dbReference type="PANTHER" id="PTHR32432:SF3">
    <property type="entry name" value="ETHANOLAMINE UTILIZATION PROTEIN EUTJ"/>
    <property type="match status" value="1"/>
</dbReference>
<proteinExistence type="predicted"/>
<keyword evidence="2" id="KW-1185">Reference proteome</keyword>
<sequence length="317" mass="35759">MRISWKQYLKQKLRKPSEFYSVGIAFTGEQVLLCALKKTDSRIEWVLDASFTHQTWAQGLADYVKAHKLQGTSCYFTLTSHWYKVHQIEKPDVAEDELHAALKWPLQEAIGSSTEMVYDFADMPVQVAGQNKVMVVAIARKEIEKLTQKIFDADLVLQSITVEELATIELMQDSNDAVITLVQEHGEDVVLNIVKNKQLYFSRRLKGLENIGSFTEAELDMGIIDSLTVQLQRSMDFFESQLRQAPVKQILVKLDTAHMPFVCNVIAETMGIPCDLMQPELTCSQQLNFKMASFSCLGAAFTKASENAVGKELSHEA</sequence>
<organism evidence="1 2">
    <name type="scientific">Glaciecola siphonariae</name>
    <dbReference type="NCBI Taxonomy" id="521012"/>
    <lineage>
        <taxon>Bacteria</taxon>
        <taxon>Pseudomonadati</taxon>
        <taxon>Pseudomonadota</taxon>
        <taxon>Gammaproteobacteria</taxon>
        <taxon>Alteromonadales</taxon>
        <taxon>Alteromonadaceae</taxon>
        <taxon>Glaciecola</taxon>
    </lineage>
</organism>
<dbReference type="EMBL" id="JBHSGU010000005">
    <property type="protein sequence ID" value="MFC4701079.1"/>
    <property type="molecule type" value="Genomic_DNA"/>
</dbReference>
<accession>A0ABV9LY42</accession>
<evidence type="ECO:0000313" key="1">
    <source>
        <dbReference type="EMBL" id="MFC4701079.1"/>
    </source>
</evidence>
<evidence type="ECO:0000313" key="2">
    <source>
        <dbReference type="Proteomes" id="UP001595897"/>
    </source>
</evidence>
<protein>
    <submittedName>
        <fullName evidence="1">Biogenesis protein MshI</fullName>
    </submittedName>
</protein>
<dbReference type="Gene3D" id="3.30.420.380">
    <property type="match status" value="1"/>
</dbReference>
<dbReference type="InterPro" id="IPR050696">
    <property type="entry name" value="FtsA/MreB"/>
</dbReference>